<feature type="region of interest" description="Disordered" evidence="1">
    <location>
        <begin position="25"/>
        <end position="94"/>
    </location>
</feature>
<feature type="compositionally biased region" description="Basic and acidic residues" evidence="1">
    <location>
        <begin position="42"/>
        <end position="55"/>
    </location>
</feature>
<reference evidence="3" key="1">
    <citation type="submission" date="2022-11" db="UniProtKB">
        <authorList>
            <consortium name="WormBaseParasite"/>
        </authorList>
    </citation>
    <scope>IDENTIFICATION</scope>
</reference>
<organism evidence="2 3">
    <name type="scientific">Romanomermis culicivorax</name>
    <name type="common">Nematode worm</name>
    <dbReference type="NCBI Taxonomy" id="13658"/>
    <lineage>
        <taxon>Eukaryota</taxon>
        <taxon>Metazoa</taxon>
        <taxon>Ecdysozoa</taxon>
        <taxon>Nematoda</taxon>
        <taxon>Enoplea</taxon>
        <taxon>Dorylaimia</taxon>
        <taxon>Mermithida</taxon>
        <taxon>Mermithoidea</taxon>
        <taxon>Mermithidae</taxon>
        <taxon>Romanomermis</taxon>
    </lineage>
</organism>
<dbReference type="Proteomes" id="UP000887565">
    <property type="component" value="Unplaced"/>
</dbReference>
<evidence type="ECO:0000313" key="3">
    <source>
        <dbReference type="WBParaSite" id="nRc.2.0.1.t20516-RA"/>
    </source>
</evidence>
<evidence type="ECO:0000256" key="1">
    <source>
        <dbReference type="SAM" id="MobiDB-lite"/>
    </source>
</evidence>
<dbReference type="AlphaFoldDB" id="A0A915J227"/>
<accession>A0A915J227</accession>
<name>A0A915J227_ROMCU</name>
<evidence type="ECO:0000313" key="2">
    <source>
        <dbReference type="Proteomes" id="UP000887565"/>
    </source>
</evidence>
<feature type="compositionally biased region" description="Polar residues" evidence="1">
    <location>
        <begin position="77"/>
        <end position="94"/>
    </location>
</feature>
<keyword evidence="2" id="KW-1185">Reference proteome</keyword>
<protein>
    <submittedName>
        <fullName evidence="3">Uncharacterized protein</fullName>
    </submittedName>
</protein>
<feature type="compositionally biased region" description="Polar residues" evidence="1">
    <location>
        <begin position="26"/>
        <end position="41"/>
    </location>
</feature>
<sequence>MQQQEIKYCKAHKDRMMDEWGRQHTLLPSTSHTKHSMTPSERTTRPREKQVKQKEPQTVGQASSTTGPTAQLKVTPIKTSNTQTKTAQLSMLSQ</sequence>
<proteinExistence type="predicted"/>
<feature type="compositionally biased region" description="Polar residues" evidence="1">
    <location>
        <begin position="56"/>
        <end position="69"/>
    </location>
</feature>
<dbReference type="WBParaSite" id="nRc.2.0.1.t20516-RA">
    <property type="protein sequence ID" value="nRc.2.0.1.t20516-RA"/>
    <property type="gene ID" value="nRc.2.0.1.g20516"/>
</dbReference>